<evidence type="ECO:0000256" key="5">
    <source>
        <dbReference type="SAM" id="MobiDB-lite"/>
    </source>
</evidence>
<evidence type="ECO:0000313" key="10">
    <source>
        <dbReference type="Proteomes" id="UP000076858"/>
    </source>
</evidence>
<feature type="compositionally biased region" description="Acidic residues" evidence="5">
    <location>
        <begin position="602"/>
        <end position="613"/>
    </location>
</feature>
<evidence type="ECO:0000313" key="9">
    <source>
        <dbReference type="EMBL" id="KZS14792.1"/>
    </source>
</evidence>
<dbReference type="SMART" id="SM00195">
    <property type="entry name" value="DSPc"/>
    <property type="match status" value="1"/>
</dbReference>
<feature type="compositionally biased region" description="Polar residues" evidence="5">
    <location>
        <begin position="894"/>
        <end position="906"/>
    </location>
</feature>
<feature type="region of interest" description="Disordered" evidence="5">
    <location>
        <begin position="645"/>
        <end position="711"/>
    </location>
</feature>
<evidence type="ECO:0000256" key="3">
    <source>
        <dbReference type="ARBA" id="ARBA00022801"/>
    </source>
</evidence>
<proteinExistence type="inferred from homology"/>
<evidence type="ECO:0000256" key="2">
    <source>
        <dbReference type="ARBA" id="ARBA00013064"/>
    </source>
</evidence>
<comment type="caution">
    <text evidence="9">The sequence shown here is derived from an EMBL/GenBank/DDBJ whole genome shotgun (WGS) entry which is preliminary data.</text>
</comment>
<dbReference type="InterPro" id="IPR029021">
    <property type="entry name" value="Prot-tyrosine_phosphatase-like"/>
</dbReference>
<dbReference type="SMART" id="SM00450">
    <property type="entry name" value="RHOD"/>
    <property type="match status" value="1"/>
</dbReference>
<dbReference type="PROSITE" id="PS50056">
    <property type="entry name" value="TYR_PHOSPHATASE_2"/>
    <property type="match status" value="1"/>
</dbReference>
<name>A0A162CEE5_9CRUS</name>
<dbReference type="InterPro" id="IPR020422">
    <property type="entry name" value="TYR_PHOSPHATASE_DUAL_dom"/>
</dbReference>
<dbReference type="SUPFAM" id="SSF52821">
    <property type="entry name" value="Rhodanese/Cell cycle control phosphatase"/>
    <property type="match status" value="1"/>
</dbReference>
<feature type="region of interest" description="Disordered" evidence="5">
    <location>
        <begin position="588"/>
        <end position="613"/>
    </location>
</feature>
<evidence type="ECO:0000259" key="8">
    <source>
        <dbReference type="PROSITE" id="PS50206"/>
    </source>
</evidence>
<dbReference type="InterPro" id="IPR000387">
    <property type="entry name" value="Tyr_Pase_dom"/>
</dbReference>
<feature type="domain" description="Rhodanese" evidence="8">
    <location>
        <begin position="24"/>
        <end position="141"/>
    </location>
</feature>
<dbReference type="PANTHER" id="PTHR10159">
    <property type="entry name" value="DUAL SPECIFICITY PROTEIN PHOSPHATASE"/>
    <property type="match status" value="1"/>
</dbReference>
<dbReference type="GO" id="GO:0033550">
    <property type="term" value="F:MAP kinase tyrosine phosphatase activity"/>
    <property type="evidence" value="ECO:0007669"/>
    <property type="project" value="TreeGrafter"/>
</dbReference>
<evidence type="ECO:0000259" key="7">
    <source>
        <dbReference type="PROSITE" id="PS50056"/>
    </source>
</evidence>
<keyword evidence="3" id="KW-0378">Hydrolase</keyword>
<feature type="compositionally biased region" description="Low complexity" evidence="5">
    <location>
        <begin position="973"/>
        <end position="992"/>
    </location>
</feature>
<reference evidence="9 10" key="1">
    <citation type="submission" date="2016-03" db="EMBL/GenBank/DDBJ databases">
        <title>EvidentialGene: Evidence-directed Construction of Genes on Genomes.</title>
        <authorList>
            <person name="Gilbert D.G."/>
            <person name="Choi J.-H."/>
            <person name="Mockaitis K."/>
            <person name="Colbourne J."/>
            <person name="Pfrender M."/>
        </authorList>
    </citation>
    <scope>NUCLEOTIDE SEQUENCE [LARGE SCALE GENOMIC DNA]</scope>
    <source>
        <strain evidence="9 10">Xinb3</strain>
        <tissue evidence="9">Complete organism</tissue>
    </source>
</reference>
<protein>
    <recommendedName>
        <fullName evidence="2">protein-tyrosine-phosphatase</fullName>
        <ecNumber evidence="2">3.1.3.48</ecNumber>
    </recommendedName>
</protein>
<dbReference type="Gene3D" id="3.40.250.10">
    <property type="entry name" value="Rhodanese-like domain"/>
    <property type="match status" value="1"/>
</dbReference>
<feature type="region of interest" description="Disordered" evidence="5">
    <location>
        <begin position="782"/>
        <end position="848"/>
    </location>
</feature>
<feature type="compositionally biased region" description="Low complexity" evidence="5">
    <location>
        <begin position="814"/>
        <end position="827"/>
    </location>
</feature>
<dbReference type="EMBL" id="LRGB01000944">
    <property type="protein sequence ID" value="KZS14792.1"/>
    <property type="molecule type" value="Genomic_DNA"/>
</dbReference>
<feature type="compositionally biased region" description="Low complexity" evidence="5">
    <location>
        <begin position="489"/>
        <end position="550"/>
    </location>
</feature>
<evidence type="ECO:0000256" key="1">
    <source>
        <dbReference type="ARBA" id="ARBA00008601"/>
    </source>
</evidence>
<dbReference type="Gene3D" id="3.90.190.10">
    <property type="entry name" value="Protein tyrosine phosphatase superfamily"/>
    <property type="match status" value="1"/>
</dbReference>
<organism evidence="9 10">
    <name type="scientific">Daphnia magna</name>
    <dbReference type="NCBI Taxonomy" id="35525"/>
    <lineage>
        <taxon>Eukaryota</taxon>
        <taxon>Metazoa</taxon>
        <taxon>Ecdysozoa</taxon>
        <taxon>Arthropoda</taxon>
        <taxon>Crustacea</taxon>
        <taxon>Branchiopoda</taxon>
        <taxon>Diplostraca</taxon>
        <taxon>Cladocera</taxon>
        <taxon>Anomopoda</taxon>
        <taxon>Daphniidae</taxon>
        <taxon>Daphnia</taxon>
    </lineage>
</organism>
<evidence type="ECO:0000259" key="6">
    <source>
        <dbReference type="PROSITE" id="PS50054"/>
    </source>
</evidence>
<dbReference type="FunFam" id="3.40.250.10:FF:000020">
    <property type="entry name" value="Dual specificity protein phosphatase 8"/>
    <property type="match status" value="1"/>
</dbReference>
<dbReference type="EC" id="3.1.3.48" evidence="2"/>
<comment type="similarity">
    <text evidence="1">Belongs to the protein-tyrosine phosphatase family. Non-receptor class dual specificity subfamily.</text>
</comment>
<evidence type="ECO:0000256" key="4">
    <source>
        <dbReference type="ARBA" id="ARBA00022912"/>
    </source>
</evidence>
<keyword evidence="10" id="KW-1185">Reference proteome</keyword>
<dbReference type="CDD" id="cd01446">
    <property type="entry name" value="DSP_MapKP"/>
    <property type="match status" value="1"/>
</dbReference>
<dbReference type="OrthoDB" id="426001at2759"/>
<dbReference type="FunFam" id="3.90.190.10:FF:000208">
    <property type="entry name" value="Vh5 dual specificity phosphatase, putative"/>
    <property type="match status" value="1"/>
</dbReference>
<dbReference type="GO" id="GO:0005737">
    <property type="term" value="C:cytoplasm"/>
    <property type="evidence" value="ECO:0007669"/>
    <property type="project" value="TreeGrafter"/>
</dbReference>
<dbReference type="PANTHER" id="PTHR10159:SF533">
    <property type="entry name" value="TYROSINE-PROTEIN PHOSPHATASE VHP-1"/>
    <property type="match status" value="1"/>
</dbReference>
<dbReference type="PROSITE" id="PS00383">
    <property type="entry name" value="TYR_PHOSPHATASE_1"/>
    <property type="match status" value="1"/>
</dbReference>
<sequence length="1162" mass="125252">MASKENAVALVNPHQLASVIRSSRLDKVLIVDSRSFFEYNDRHIQGAVNVCCSKLVKRRLQQDKVCVRDFLQQNCRLDRGLIEYENGDVIVYDQSSISPESVNPDSFLHLLLHKLVHVFRQVFLLSGGFLKFQACYGDFCEDKSRLLRSSSSTLHNMTSLSQPCLPITNVGPTRILSFLYLGSQQDAHNQELLSDFNITYEVNVSTNCPKPDFIQDSRFLRLPVNDSYGEKLLPYFVRASQFIDKVRETNGSVLVHCLAGISRSPTVAIAYVMRHLQMTFDDAFRYVKSKRSSISPNFNFLGQLLEYERQLREEEVLDSSVGDVTNCLQPSCQATAVSSPRCAATTTTTTTATSPAPGRERCLSRSISLSLSLKSPGLETVPHSCSPSPSSSDHLLKTPFGFAGLAVDEVDGSTKSRPILTADLSPTAALARLSFEAYEAAAAAAAAAAERMPSPVESEIKESSSSYLVVSRRKHHTREEIYRSLRQRMSSTTSSSSSTEMSHSYYSSKQKTETTSSRSSSSMVLTVSQSQRVQSSSPLSPATPSSAATANQRNHRWKPTAVSNPLATASANAASPSSHCSEISVHIEGSKAGQQEKIETERVEEESEQVDDECEPIEIRRRGAGFPRPHSDIGGGYLRHIHHPLQHTRSVPRRTSYAPSEASYSSISDDMLLSPTPSSPPPPSSSSSCSSHHLMAGLLSPQGNPCSNSSSGNWGGVVSPGLYARSDSVTTSGLGSEISDSEMGQSRADLDALSLCSGMSGPVRSGVGGGGSIAGSGFLESETDFASLPPDDGVFTELFSPPPARLQPPPPPRGGSSRPSRPSSLLGIIPARDLEWKPSPSSSSCSDWMMTSLDSSPTSCNRFPLLRKARPTSLLNPIDPSAPCEAPGTLGDLATSTNPSSGQDSATRPGEDDLLPDSATVFQLWRQREAAMEQQLVDRSSESSNSLSVRRRSSKDITSASRLQHPSVVPECSSSSSSTTSSTSNTSTTSVSSKRKSSSEIPRDGAGFDGLTVGPDGGSPPAVVEKRRSGTREAGELFMMDGLYRFKSCPDIVDQMKNDQYDGQLPKSIHLELTLSKNSDTSSSNGISQHSVVQLRVARSRRDSQTQRYSCGALDGNFLVATNSNSRDALTNCSPNSASPLGCGSEHNSNTSLNCFSVIEVS</sequence>
<dbReference type="Pfam" id="PF00782">
    <property type="entry name" value="DSPc"/>
    <property type="match status" value="1"/>
</dbReference>
<dbReference type="CDD" id="cd14568">
    <property type="entry name" value="DSP_MKP_classIII"/>
    <property type="match status" value="1"/>
</dbReference>
<keyword evidence="4" id="KW-0904">Protein phosphatase</keyword>
<dbReference type="PROSITE" id="PS50054">
    <property type="entry name" value="TYR_PHOSPHATASE_DUAL"/>
    <property type="match status" value="1"/>
</dbReference>
<dbReference type="SUPFAM" id="SSF52799">
    <property type="entry name" value="(Phosphotyrosine protein) phosphatases II"/>
    <property type="match status" value="1"/>
</dbReference>
<dbReference type="STRING" id="35525.A0A162CEE5"/>
<dbReference type="GO" id="GO:0043409">
    <property type="term" value="P:negative regulation of MAPK cascade"/>
    <property type="evidence" value="ECO:0007669"/>
    <property type="project" value="TreeGrafter"/>
</dbReference>
<dbReference type="Proteomes" id="UP000076858">
    <property type="component" value="Unassembled WGS sequence"/>
</dbReference>
<dbReference type="AlphaFoldDB" id="A0A162CEE5"/>
<feature type="compositionally biased region" description="Pro residues" evidence="5">
    <location>
        <begin position="800"/>
        <end position="813"/>
    </location>
</feature>
<dbReference type="InterPro" id="IPR001763">
    <property type="entry name" value="Rhodanese-like_dom"/>
</dbReference>
<dbReference type="InterPro" id="IPR016130">
    <property type="entry name" value="Tyr_Pase_AS"/>
</dbReference>
<gene>
    <name evidence="9" type="ORF">APZ42_020162</name>
</gene>
<feature type="region of interest" description="Disordered" evidence="5">
    <location>
        <begin position="873"/>
        <end position="916"/>
    </location>
</feature>
<dbReference type="PROSITE" id="PS50206">
    <property type="entry name" value="RHODANESE_3"/>
    <property type="match status" value="1"/>
</dbReference>
<accession>A0A162CEE5</accession>
<dbReference type="GO" id="GO:0008330">
    <property type="term" value="F:protein tyrosine/threonine phosphatase activity"/>
    <property type="evidence" value="ECO:0007669"/>
    <property type="project" value="TreeGrafter"/>
</dbReference>
<feature type="domain" description="Tyrosine specific protein phosphatases" evidence="7">
    <location>
        <begin position="240"/>
        <end position="294"/>
    </location>
</feature>
<dbReference type="Pfam" id="PF00581">
    <property type="entry name" value="Rhodanese"/>
    <property type="match status" value="1"/>
</dbReference>
<dbReference type="InterPro" id="IPR000340">
    <property type="entry name" value="Dual-sp_phosphatase_cat-dom"/>
</dbReference>
<feature type="compositionally biased region" description="Low complexity" evidence="5">
    <location>
        <begin position="700"/>
        <end position="711"/>
    </location>
</feature>
<dbReference type="GO" id="GO:0017017">
    <property type="term" value="F:MAP kinase tyrosine/serine/threonine phosphatase activity"/>
    <property type="evidence" value="ECO:0007669"/>
    <property type="project" value="InterPro"/>
</dbReference>
<feature type="region of interest" description="Disordered" evidence="5">
    <location>
        <begin position="452"/>
        <end position="556"/>
    </location>
</feature>
<dbReference type="InterPro" id="IPR008343">
    <property type="entry name" value="MKP"/>
</dbReference>
<feature type="domain" description="Tyrosine-protein phosphatase" evidence="6">
    <location>
        <begin position="171"/>
        <end position="313"/>
    </location>
</feature>
<dbReference type="PRINTS" id="PR01764">
    <property type="entry name" value="MAPKPHPHTASE"/>
</dbReference>
<dbReference type="InterPro" id="IPR036873">
    <property type="entry name" value="Rhodanese-like_dom_sf"/>
</dbReference>
<feature type="region of interest" description="Disordered" evidence="5">
    <location>
        <begin position="935"/>
        <end position="1028"/>
    </location>
</feature>